<dbReference type="Proteomes" id="UP000663499">
    <property type="component" value="Chromosome"/>
</dbReference>
<dbReference type="PANTHER" id="PTHR46382:SF1">
    <property type="entry name" value="PHOSPHATIDATE CYTIDYLYLTRANSFERASE"/>
    <property type="match status" value="1"/>
</dbReference>
<evidence type="ECO:0000256" key="16">
    <source>
        <dbReference type="ARBA" id="ARBA00023209"/>
    </source>
</evidence>
<evidence type="ECO:0000256" key="4">
    <source>
        <dbReference type="ARBA" id="ARBA00005189"/>
    </source>
</evidence>
<evidence type="ECO:0000256" key="11">
    <source>
        <dbReference type="ARBA" id="ARBA00022692"/>
    </source>
</evidence>
<feature type="transmembrane region" description="Helical" evidence="19">
    <location>
        <begin position="201"/>
        <end position="220"/>
    </location>
</feature>
<evidence type="ECO:0000313" key="21">
    <source>
        <dbReference type="Proteomes" id="UP000663499"/>
    </source>
</evidence>
<dbReference type="GO" id="GO:0005886">
    <property type="term" value="C:plasma membrane"/>
    <property type="evidence" value="ECO:0007669"/>
    <property type="project" value="UniProtKB-SubCell"/>
</dbReference>
<dbReference type="Pfam" id="PF01148">
    <property type="entry name" value="CTP_transf_1"/>
    <property type="match status" value="1"/>
</dbReference>
<dbReference type="KEGG" id="alka:J0B03_01015"/>
<keyword evidence="9" id="KW-0444">Lipid biosynthesis</keyword>
<keyword evidence="8" id="KW-1003">Cell membrane</keyword>
<evidence type="ECO:0000256" key="13">
    <source>
        <dbReference type="ARBA" id="ARBA00022989"/>
    </source>
</evidence>
<dbReference type="AlphaFoldDB" id="A0A974XF44"/>
<comment type="subcellular location">
    <subcellularLocation>
        <location evidence="2">Cell membrane</location>
        <topology evidence="2">Multi-pass membrane protein</topology>
    </subcellularLocation>
</comment>
<evidence type="ECO:0000256" key="7">
    <source>
        <dbReference type="ARBA" id="ARBA00019373"/>
    </source>
</evidence>
<dbReference type="InterPro" id="IPR000374">
    <property type="entry name" value="PC_trans"/>
</dbReference>
<evidence type="ECO:0000256" key="3">
    <source>
        <dbReference type="ARBA" id="ARBA00005119"/>
    </source>
</evidence>
<feature type="transmembrane region" description="Helical" evidence="19">
    <location>
        <begin position="170"/>
        <end position="189"/>
    </location>
</feature>
<evidence type="ECO:0000256" key="8">
    <source>
        <dbReference type="ARBA" id="ARBA00022475"/>
    </source>
</evidence>
<evidence type="ECO:0000256" key="9">
    <source>
        <dbReference type="ARBA" id="ARBA00022516"/>
    </source>
</evidence>
<reference evidence="20" key="1">
    <citation type="submission" date="2021-03" db="EMBL/GenBank/DDBJ databases">
        <title>Alkalibacter marinus sp. nov., isolated from tidal flat sediment.</title>
        <authorList>
            <person name="Namirimu T."/>
            <person name="Yang J.-A."/>
            <person name="Yang S.-H."/>
            <person name="Kim Y.-J."/>
            <person name="Kwon K.K."/>
        </authorList>
    </citation>
    <scope>NUCLEOTIDE SEQUENCE</scope>
    <source>
        <strain evidence="20">ES005</strain>
    </source>
</reference>
<accession>A0A974XF44</accession>
<evidence type="ECO:0000256" key="1">
    <source>
        <dbReference type="ARBA" id="ARBA00001698"/>
    </source>
</evidence>
<keyword evidence="16" id="KW-0594">Phospholipid biosynthesis</keyword>
<comment type="catalytic activity">
    <reaction evidence="1 18">
        <text>a 1,2-diacyl-sn-glycero-3-phosphate + CTP + H(+) = a CDP-1,2-diacyl-sn-glycerol + diphosphate</text>
        <dbReference type="Rhea" id="RHEA:16229"/>
        <dbReference type="ChEBI" id="CHEBI:15378"/>
        <dbReference type="ChEBI" id="CHEBI:33019"/>
        <dbReference type="ChEBI" id="CHEBI:37563"/>
        <dbReference type="ChEBI" id="CHEBI:58332"/>
        <dbReference type="ChEBI" id="CHEBI:58608"/>
        <dbReference type="EC" id="2.7.7.41"/>
    </reaction>
</comment>
<gene>
    <name evidence="20" type="ORF">J0B03_01015</name>
</gene>
<feature type="transmembrane region" description="Helical" evidence="19">
    <location>
        <begin position="59"/>
        <end position="87"/>
    </location>
</feature>
<evidence type="ECO:0000256" key="14">
    <source>
        <dbReference type="ARBA" id="ARBA00023098"/>
    </source>
</evidence>
<evidence type="ECO:0000256" key="17">
    <source>
        <dbReference type="ARBA" id="ARBA00023264"/>
    </source>
</evidence>
<feature type="transmembrane region" description="Helical" evidence="19">
    <location>
        <begin position="131"/>
        <end position="149"/>
    </location>
</feature>
<sequence length="264" mass="28789">MSKRIWTGIIGIPVLAAVIILGGPVLYAAISLVASMALYEYVKSVNGNYDISMNFWLEILLGLLMLAAFYFDAQWVFGLLVLSVALLVGRDVFKGNVNIFNTVFGVYGLLYIPFFLGHLLLLDQMDHGNMLIWLIFIISFGTDTFAYFVGMRFGKHRLSPTISPKKSVEGSVGGVVAAVLLTMVFGYFFEASSGVGLSLAKYGIIAFVASLVSQLGDLAASMIKRQFGIKDFGNLLPGHGGMLDRFDSVIFAAPAIYYMIMALI</sequence>
<evidence type="ECO:0000256" key="10">
    <source>
        <dbReference type="ARBA" id="ARBA00022679"/>
    </source>
</evidence>
<organism evidence="20 21">
    <name type="scientific">Alkalibacter rhizosphaerae</name>
    <dbReference type="NCBI Taxonomy" id="2815577"/>
    <lineage>
        <taxon>Bacteria</taxon>
        <taxon>Bacillati</taxon>
        <taxon>Bacillota</taxon>
        <taxon>Clostridia</taxon>
        <taxon>Eubacteriales</taxon>
        <taxon>Eubacteriaceae</taxon>
        <taxon>Alkalibacter</taxon>
    </lineage>
</organism>
<keyword evidence="12 18" id="KW-0548">Nucleotidyltransferase</keyword>
<evidence type="ECO:0000256" key="2">
    <source>
        <dbReference type="ARBA" id="ARBA00004651"/>
    </source>
</evidence>
<keyword evidence="21" id="KW-1185">Reference proteome</keyword>
<dbReference type="GO" id="GO:0016024">
    <property type="term" value="P:CDP-diacylglycerol biosynthetic process"/>
    <property type="evidence" value="ECO:0007669"/>
    <property type="project" value="TreeGrafter"/>
</dbReference>
<keyword evidence="14" id="KW-0443">Lipid metabolism</keyword>
<feature type="transmembrane region" description="Helical" evidence="19">
    <location>
        <begin position="12"/>
        <end position="39"/>
    </location>
</feature>
<comment type="similarity">
    <text evidence="5 18">Belongs to the CDS family.</text>
</comment>
<keyword evidence="11 18" id="KW-0812">Transmembrane</keyword>
<comment type="pathway">
    <text evidence="4">Lipid metabolism.</text>
</comment>
<evidence type="ECO:0000256" key="6">
    <source>
        <dbReference type="ARBA" id="ARBA00012487"/>
    </source>
</evidence>
<comment type="pathway">
    <text evidence="3 18">Phospholipid metabolism; CDP-diacylglycerol biosynthesis; CDP-diacylglycerol from sn-glycerol 3-phosphate: step 3/3.</text>
</comment>
<keyword evidence="13 19" id="KW-1133">Transmembrane helix</keyword>
<proteinExistence type="inferred from homology"/>
<dbReference type="GO" id="GO:0004605">
    <property type="term" value="F:phosphatidate cytidylyltransferase activity"/>
    <property type="evidence" value="ECO:0007669"/>
    <property type="project" value="UniProtKB-EC"/>
</dbReference>
<evidence type="ECO:0000256" key="5">
    <source>
        <dbReference type="ARBA" id="ARBA00010185"/>
    </source>
</evidence>
<protein>
    <recommendedName>
        <fullName evidence="7 18">Phosphatidate cytidylyltransferase</fullName>
        <ecNumber evidence="6 18">2.7.7.41</ecNumber>
    </recommendedName>
</protein>
<evidence type="ECO:0000256" key="19">
    <source>
        <dbReference type="SAM" id="Phobius"/>
    </source>
</evidence>
<name>A0A974XF44_9FIRM</name>
<dbReference type="EC" id="2.7.7.41" evidence="6 18"/>
<dbReference type="PROSITE" id="PS01315">
    <property type="entry name" value="CDS"/>
    <property type="match status" value="1"/>
</dbReference>
<dbReference type="RefSeq" id="WP_207300043.1">
    <property type="nucleotide sequence ID" value="NZ_CP071444.1"/>
</dbReference>
<dbReference type="EMBL" id="CP071444">
    <property type="protein sequence ID" value="QSX08702.1"/>
    <property type="molecule type" value="Genomic_DNA"/>
</dbReference>
<dbReference type="PANTHER" id="PTHR46382">
    <property type="entry name" value="PHOSPHATIDATE CYTIDYLYLTRANSFERASE"/>
    <property type="match status" value="1"/>
</dbReference>
<evidence type="ECO:0000256" key="18">
    <source>
        <dbReference type="RuleBase" id="RU003938"/>
    </source>
</evidence>
<keyword evidence="10 18" id="KW-0808">Transferase</keyword>
<feature type="transmembrane region" description="Helical" evidence="19">
    <location>
        <begin position="99"/>
        <end position="119"/>
    </location>
</feature>
<keyword evidence="17" id="KW-1208">Phospholipid metabolism</keyword>
<keyword evidence="15 19" id="KW-0472">Membrane</keyword>
<evidence type="ECO:0000256" key="12">
    <source>
        <dbReference type="ARBA" id="ARBA00022695"/>
    </source>
</evidence>
<evidence type="ECO:0000256" key="15">
    <source>
        <dbReference type="ARBA" id="ARBA00023136"/>
    </source>
</evidence>
<evidence type="ECO:0000313" key="20">
    <source>
        <dbReference type="EMBL" id="QSX08702.1"/>
    </source>
</evidence>